<dbReference type="RefSeq" id="WP_146033934.1">
    <property type="nucleotide sequence ID" value="NZ_DF978422.1"/>
</dbReference>
<proteinExistence type="predicted"/>
<keyword evidence="1" id="KW-0808">Transferase</keyword>
<sequence>MYTASFSSVCKGSELISILYIYRNLGERHECRTLEGKLAQTFYSALVGSHSKQQVLSLAFTKATPVEDNPTTRR</sequence>
<protein>
    <submittedName>
        <fullName evidence="1">Choline kinase</fullName>
    </submittedName>
</protein>
<dbReference type="GO" id="GO:0016301">
    <property type="term" value="F:kinase activity"/>
    <property type="evidence" value="ECO:0007669"/>
    <property type="project" value="UniProtKB-KW"/>
</dbReference>
<dbReference type="EMBL" id="BDGE01000010">
    <property type="protein sequence ID" value="GBE90842.1"/>
    <property type="molecule type" value="Genomic_DNA"/>
</dbReference>
<comment type="caution">
    <text evidence="1">The sequence shown here is derived from an EMBL/GenBank/DDBJ whole genome shotgun (WGS) entry which is preliminary data.</text>
</comment>
<accession>A0A2H6LCC1</accession>
<evidence type="ECO:0000313" key="2">
    <source>
        <dbReference type="Proteomes" id="UP000236527"/>
    </source>
</evidence>
<gene>
    <name evidence="1" type="ORF">NCWK1_0562</name>
</gene>
<dbReference type="AlphaFoldDB" id="A0A2H6LCC1"/>
<dbReference type="Proteomes" id="UP000236527">
    <property type="component" value="Unassembled WGS sequence"/>
</dbReference>
<keyword evidence="1" id="KW-0418">Kinase</keyword>
<evidence type="ECO:0000313" key="1">
    <source>
        <dbReference type="EMBL" id="GBE90842.1"/>
    </source>
</evidence>
<organism evidence="1 2">
    <name type="scientific">Nostoc cycadae WK-1</name>
    <dbReference type="NCBI Taxonomy" id="1861711"/>
    <lineage>
        <taxon>Bacteria</taxon>
        <taxon>Bacillati</taxon>
        <taxon>Cyanobacteriota</taxon>
        <taxon>Cyanophyceae</taxon>
        <taxon>Nostocales</taxon>
        <taxon>Nostocaceae</taxon>
        <taxon>Nostoc</taxon>
    </lineage>
</organism>
<name>A0A2H6LCC1_9NOSO</name>
<reference evidence="2" key="1">
    <citation type="journal article" date="2018" name="Genome Announc.">
        <title>Draft Genome Sequence of the Nitrogen-Fixing and Hormogonia-Inducing Cyanobacterium Nostoc cycadae Strain WK-1, Isolated from the Coralloid Roots of Cycas revoluta.</title>
        <authorList>
            <person name="Kanesaki Y."/>
            <person name="Hirose M."/>
            <person name="Hirose Y."/>
            <person name="Fujisawa T."/>
            <person name="Nakamura Y."/>
            <person name="Watanabe S."/>
            <person name="Matsunaga S."/>
            <person name="Uchida H."/>
            <person name="Murakami A."/>
        </authorList>
    </citation>
    <scope>NUCLEOTIDE SEQUENCE [LARGE SCALE GENOMIC DNA]</scope>
    <source>
        <strain evidence="2">WK-1</strain>
    </source>
</reference>
<keyword evidence="2" id="KW-1185">Reference proteome</keyword>